<evidence type="ECO:0000313" key="5">
    <source>
        <dbReference type="EMBL" id="MFD0870057.1"/>
    </source>
</evidence>
<dbReference type="RefSeq" id="WP_144931964.1">
    <property type="nucleotide sequence ID" value="NZ_JBHTIU010000039.1"/>
</dbReference>
<feature type="domain" description="Capsule synthesis protein CapA" evidence="4">
    <location>
        <begin position="115"/>
        <end position="355"/>
    </location>
</feature>
<sequence length="424" mass="46490">MNLSRTERKMSQRKKMYQSMMRATVILFFLMIVTIIGLYIWMEKQSSAPSSGSGGGPDAAAIDPASSPKPSTMPSPSPSEEPVSSPSPSPSPEDSGESAPPAEPDRGDGPKKQVTLSFVGDVLLGSTVNNLLSAHGYEYPYQDVRELLQKPDLTIANLETPITDRGTAEKDKTYIYRSSPEVLPAFKEAGFDLVNLANNHTMDYGVEGLLDTLGHLDEQGILRVGAGRDADEAFQPVIVEKNGLKIAFLGFTKVVPDASWKAGLASPGLADTYSHIRPVREIEKAKEQADLVIVIAHWGEERKDHPNQEQIDLAHRYIDAGADLIIGGHPHVLQGFEQYNGKWIAYSLGNFIFTTNNNAKTLETVILEATCSTDGCDLKAVPIFTQWAKPVVMEEQEGQQLYERLTSISRQAFVDKDGYIHAEE</sequence>
<evidence type="ECO:0000259" key="4">
    <source>
        <dbReference type="SMART" id="SM00854"/>
    </source>
</evidence>
<dbReference type="Pfam" id="PF09587">
    <property type="entry name" value="PGA_cap"/>
    <property type="match status" value="1"/>
</dbReference>
<evidence type="ECO:0000256" key="3">
    <source>
        <dbReference type="SAM" id="Phobius"/>
    </source>
</evidence>
<dbReference type="SMART" id="SM00854">
    <property type="entry name" value="PGA_cap"/>
    <property type="match status" value="1"/>
</dbReference>
<keyword evidence="3" id="KW-1133">Transmembrane helix</keyword>
<reference evidence="6" key="1">
    <citation type="journal article" date="2019" name="Int. J. Syst. Evol. Microbiol.">
        <title>The Global Catalogue of Microorganisms (GCM) 10K type strain sequencing project: providing services to taxonomists for standard genome sequencing and annotation.</title>
        <authorList>
            <consortium name="The Broad Institute Genomics Platform"/>
            <consortium name="The Broad Institute Genome Sequencing Center for Infectious Disease"/>
            <person name="Wu L."/>
            <person name="Ma J."/>
        </authorList>
    </citation>
    <scope>NUCLEOTIDE SEQUENCE [LARGE SCALE GENOMIC DNA]</scope>
    <source>
        <strain evidence="6">CCUG 57263</strain>
    </source>
</reference>
<proteinExistence type="inferred from homology"/>
<feature type="region of interest" description="Disordered" evidence="2">
    <location>
        <begin position="46"/>
        <end position="113"/>
    </location>
</feature>
<feature type="compositionally biased region" description="Pro residues" evidence="2">
    <location>
        <begin position="71"/>
        <end position="91"/>
    </location>
</feature>
<keyword evidence="6" id="KW-1185">Reference proteome</keyword>
<dbReference type="InterPro" id="IPR052169">
    <property type="entry name" value="CW_Biosynth-Accessory"/>
</dbReference>
<dbReference type="SUPFAM" id="SSF56300">
    <property type="entry name" value="Metallo-dependent phosphatases"/>
    <property type="match status" value="1"/>
</dbReference>
<keyword evidence="3" id="KW-0812">Transmembrane</keyword>
<dbReference type="Gene3D" id="3.60.21.10">
    <property type="match status" value="1"/>
</dbReference>
<dbReference type="PANTHER" id="PTHR33393:SF13">
    <property type="entry name" value="PGA BIOSYNTHESIS PROTEIN CAPA"/>
    <property type="match status" value="1"/>
</dbReference>
<dbReference type="EMBL" id="JBHTIU010000039">
    <property type="protein sequence ID" value="MFD0870057.1"/>
    <property type="molecule type" value="Genomic_DNA"/>
</dbReference>
<keyword evidence="3" id="KW-0472">Membrane</keyword>
<dbReference type="InterPro" id="IPR029052">
    <property type="entry name" value="Metallo-depent_PP-like"/>
</dbReference>
<name>A0ABW3D9B4_9BACL</name>
<evidence type="ECO:0000313" key="6">
    <source>
        <dbReference type="Proteomes" id="UP001597120"/>
    </source>
</evidence>
<evidence type="ECO:0000256" key="1">
    <source>
        <dbReference type="ARBA" id="ARBA00005662"/>
    </source>
</evidence>
<dbReference type="PANTHER" id="PTHR33393">
    <property type="entry name" value="POLYGLUTAMINE SYNTHESIS ACCESSORY PROTEIN RV0574C-RELATED"/>
    <property type="match status" value="1"/>
</dbReference>
<feature type="compositionally biased region" description="Low complexity" evidence="2">
    <location>
        <begin position="58"/>
        <end position="70"/>
    </location>
</feature>
<dbReference type="CDD" id="cd07381">
    <property type="entry name" value="MPP_CapA"/>
    <property type="match status" value="1"/>
</dbReference>
<dbReference type="InterPro" id="IPR019079">
    <property type="entry name" value="Capsule_synth_CapA"/>
</dbReference>
<accession>A0ABW3D9B4</accession>
<comment type="caution">
    <text evidence="5">The sequence shown here is derived from an EMBL/GenBank/DDBJ whole genome shotgun (WGS) entry which is preliminary data.</text>
</comment>
<organism evidence="5 6">
    <name type="scientific">Paenibacillus residui</name>
    <dbReference type="NCBI Taxonomy" id="629724"/>
    <lineage>
        <taxon>Bacteria</taxon>
        <taxon>Bacillati</taxon>
        <taxon>Bacillota</taxon>
        <taxon>Bacilli</taxon>
        <taxon>Bacillales</taxon>
        <taxon>Paenibacillaceae</taxon>
        <taxon>Paenibacillus</taxon>
    </lineage>
</organism>
<evidence type="ECO:0000256" key="2">
    <source>
        <dbReference type="SAM" id="MobiDB-lite"/>
    </source>
</evidence>
<feature type="transmembrane region" description="Helical" evidence="3">
    <location>
        <begin position="21"/>
        <end position="42"/>
    </location>
</feature>
<gene>
    <name evidence="5" type="ORF">ACFQ03_12925</name>
</gene>
<dbReference type="Proteomes" id="UP001597120">
    <property type="component" value="Unassembled WGS sequence"/>
</dbReference>
<protein>
    <submittedName>
        <fullName evidence="5">CapA family protein</fullName>
    </submittedName>
</protein>
<comment type="similarity">
    <text evidence="1">Belongs to the CapA family.</text>
</comment>